<protein>
    <recommendedName>
        <fullName evidence="4">Exo-alpha-sialidase</fullName>
    </recommendedName>
</protein>
<feature type="chain" id="PRO_5045627679" description="Exo-alpha-sialidase" evidence="1">
    <location>
        <begin position="37"/>
        <end position="436"/>
    </location>
</feature>
<dbReference type="RefSeq" id="WP_346137857.1">
    <property type="nucleotide sequence ID" value="NZ_BAAASE010000002.1"/>
</dbReference>
<evidence type="ECO:0000313" key="2">
    <source>
        <dbReference type="EMBL" id="GAA2389329.1"/>
    </source>
</evidence>
<reference evidence="3" key="1">
    <citation type="journal article" date="2019" name="Int. J. Syst. Evol. Microbiol.">
        <title>The Global Catalogue of Microorganisms (GCM) 10K type strain sequencing project: providing services to taxonomists for standard genome sequencing and annotation.</title>
        <authorList>
            <consortium name="The Broad Institute Genomics Platform"/>
            <consortium name="The Broad Institute Genome Sequencing Center for Infectious Disease"/>
            <person name="Wu L."/>
            <person name="Ma J."/>
        </authorList>
    </citation>
    <scope>NUCLEOTIDE SEQUENCE [LARGE SCALE GENOMIC DNA]</scope>
    <source>
        <strain evidence="3">JCM 4358</strain>
    </source>
</reference>
<sequence length="436" mass="46233">MSTRATRAQGSASRGIRVATAVAACALALTPWAAQAQTETEPRAQTPWKLAIPLSETDASVFMDVDARHRNDAWAVGRKTDDSFSAAPLARHWDGKRWSDVPLAATGGRPAQLDAVAASGPDDVWVAGTYTDVEIAADSSARLPDRLADRLSDAPADRSRGGAARPATAGPIVLQHWDGTRWKRVQRPAPAEGWIRFVGELTSLGRDSVWLTTVDWNPVTGAYAGKLEQWDGRTWRQTALPPSPDGSPVEPWDITGTGPDDVWVTAQAGSDGTATPLLYHFDGRRWTVDTIPVPYEYGAGWVANHVVTTKRGTVHVFGKTNDPGVADGLLATRWDGRTWRPVPTPGVEEVSAAGTDGSGTVWVTGWPVGGSHAVLSRWDGTSWTDEGLPEEISARVGSTLLDLDGVPGTRAVLAVGDVACESTTGGCGLVLSRGIG</sequence>
<organism evidence="2 3">
    <name type="scientific">Streptomyces coeruleofuscus</name>
    <dbReference type="NCBI Taxonomy" id="66879"/>
    <lineage>
        <taxon>Bacteria</taxon>
        <taxon>Bacillati</taxon>
        <taxon>Actinomycetota</taxon>
        <taxon>Actinomycetes</taxon>
        <taxon>Kitasatosporales</taxon>
        <taxon>Streptomycetaceae</taxon>
        <taxon>Streptomyces</taxon>
    </lineage>
</organism>
<gene>
    <name evidence="2" type="ORF">GCM10010255_17150</name>
</gene>
<dbReference type="Proteomes" id="UP001499986">
    <property type="component" value="Unassembled WGS sequence"/>
</dbReference>
<keyword evidence="1" id="KW-0732">Signal</keyword>
<comment type="caution">
    <text evidence="2">The sequence shown here is derived from an EMBL/GenBank/DDBJ whole genome shotgun (WGS) entry which is preliminary data.</text>
</comment>
<evidence type="ECO:0000313" key="3">
    <source>
        <dbReference type="Proteomes" id="UP001499986"/>
    </source>
</evidence>
<evidence type="ECO:0008006" key="4">
    <source>
        <dbReference type="Google" id="ProtNLM"/>
    </source>
</evidence>
<name>A0ABP5UXG2_9ACTN</name>
<dbReference type="EMBL" id="BAAASE010000002">
    <property type="protein sequence ID" value="GAA2389329.1"/>
    <property type="molecule type" value="Genomic_DNA"/>
</dbReference>
<evidence type="ECO:0000256" key="1">
    <source>
        <dbReference type="SAM" id="SignalP"/>
    </source>
</evidence>
<keyword evidence="3" id="KW-1185">Reference proteome</keyword>
<proteinExistence type="predicted"/>
<feature type="signal peptide" evidence="1">
    <location>
        <begin position="1"/>
        <end position="36"/>
    </location>
</feature>
<accession>A0ABP5UXG2</accession>